<keyword evidence="1" id="KW-0175">Coiled coil</keyword>
<evidence type="ECO:0000313" key="4">
    <source>
        <dbReference type="Proteomes" id="UP000661077"/>
    </source>
</evidence>
<accession>A0ABS1WTL2</accession>
<evidence type="ECO:0000256" key="1">
    <source>
        <dbReference type="SAM" id="Coils"/>
    </source>
</evidence>
<gene>
    <name evidence="3" type="ORF">JM946_06155</name>
</gene>
<comment type="caution">
    <text evidence="3">The sequence shown here is derived from an EMBL/GenBank/DDBJ whole genome shotgun (WGS) entry which is preliminary data.</text>
</comment>
<dbReference type="Pfam" id="PF04340">
    <property type="entry name" value="DUF484"/>
    <property type="match status" value="1"/>
</dbReference>
<dbReference type="RefSeq" id="WP_203166275.1">
    <property type="nucleotide sequence ID" value="NZ_JAEVLS010000001.1"/>
</dbReference>
<dbReference type="EMBL" id="JAEVLS010000001">
    <property type="protein sequence ID" value="MBM0104319.1"/>
    <property type="molecule type" value="Genomic_DNA"/>
</dbReference>
<feature type="coiled-coil region" evidence="1">
    <location>
        <begin position="70"/>
        <end position="97"/>
    </location>
</feature>
<dbReference type="InterPro" id="IPR029016">
    <property type="entry name" value="GAF-like_dom_sf"/>
</dbReference>
<reference evidence="3 4" key="1">
    <citation type="journal article" date="2021" name="Int. J. Syst. Evol. Microbiol.">
        <title>Steroidobacter gossypii sp. nov., isolated from soil of cotton cropping field.</title>
        <authorList>
            <person name="Huang R."/>
            <person name="Yang S."/>
            <person name="Zhen C."/>
            <person name="Liu W."/>
        </authorList>
    </citation>
    <scope>NUCLEOTIDE SEQUENCE [LARGE SCALE GENOMIC DNA]</scope>
    <source>
        <strain evidence="3 4">S1-65</strain>
    </source>
</reference>
<dbReference type="InterPro" id="IPR007435">
    <property type="entry name" value="DUF484"/>
</dbReference>
<protein>
    <submittedName>
        <fullName evidence="3">DUF484 family protein</fullName>
    </submittedName>
</protein>
<evidence type="ECO:0000256" key="2">
    <source>
        <dbReference type="SAM" id="MobiDB-lite"/>
    </source>
</evidence>
<feature type="region of interest" description="Disordered" evidence="2">
    <location>
        <begin position="1"/>
        <end position="33"/>
    </location>
</feature>
<organism evidence="3 4">
    <name type="scientific">Steroidobacter gossypii</name>
    <dbReference type="NCBI Taxonomy" id="2805490"/>
    <lineage>
        <taxon>Bacteria</taxon>
        <taxon>Pseudomonadati</taxon>
        <taxon>Pseudomonadota</taxon>
        <taxon>Gammaproteobacteria</taxon>
        <taxon>Steroidobacterales</taxon>
        <taxon>Steroidobacteraceae</taxon>
        <taxon>Steroidobacter</taxon>
    </lineage>
</organism>
<proteinExistence type="predicted"/>
<dbReference type="Gene3D" id="3.30.450.40">
    <property type="match status" value="1"/>
</dbReference>
<dbReference type="PANTHER" id="PTHR38765:SF1">
    <property type="entry name" value="DUF484 DOMAIN-CONTAINING PROTEIN"/>
    <property type="match status" value="1"/>
</dbReference>
<dbReference type="PANTHER" id="PTHR38765">
    <property type="entry name" value="DUF484 DOMAIN-CONTAINING PROTEIN"/>
    <property type="match status" value="1"/>
</dbReference>
<keyword evidence="4" id="KW-1185">Reference proteome</keyword>
<sequence>MSKTPVRGVDAENLATPMSATGSSGHPAAAKGPSETEIADYLQNNADFFERHAALLTKLKLPHGRGTATVSLVERQVSALREKNQALESRLRELIDVARGNDVLAAKIHRLACRLVRARSASALLDSMETSLREDFGASEWLLLLAPTRPTGFSNIDSRHLRMIDAAAPELKMFDTLFESARPRCGQIRDSQRDFLFGAGTVEIGSAALVPLGREMGFGVLAIGSPDEQRFHPAMSTDFLARIGDLVSEAVAAA</sequence>
<evidence type="ECO:0000313" key="3">
    <source>
        <dbReference type="EMBL" id="MBM0104319.1"/>
    </source>
</evidence>
<name>A0ABS1WTL2_9GAMM</name>
<dbReference type="Proteomes" id="UP000661077">
    <property type="component" value="Unassembled WGS sequence"/>
</dbReference>